<feature type="coiled-coil region" evidence="2">
    <location>
        <begin position="110"/>
        <end position="156"/>
    </location>
</feature>
<gene>
    <name evidence="7" type="ORF">OKA05_18935</name>
</gene>
<keyword evidence="2" id="KW-0175">Coiled coil</keyword>
<dbReference type="NCBIfam" id="TIGR01730">
    <property type="entry name" value="RND_mfp"/>
    <property type="match status" value="1"/>
</dbReference>
<reference evidence="7 8" key="1">
    <citation type="submission" date="2022-10" db="EMBL/GenBank/DDBJ databases">
        <title>Luteolibacter arcticus strain CCTCC AB 2014275, whole genome shotgun sequencing project.</title>
        <authorList>
            <person name="Zhao G."/>
            <person name="Shen L."/>
        </authorList>
    </citation>
    <scope>NUCLEOTIDE SEQUENCE [LARGE SCALE GENOMIC DNA]</scope>
    <source>
        <strain evidence="7 8">CCTCC AB 2014275</strain>
    </source>
</reference>
<organism evidence="7 8">
    <name type="scientific">Luteolibacter arcticus</name>
    <dbReference type="NCBI Taxonomy" id="1581411"/>
    <lineage>
        <taxon>Bacteria</taxon>
        <taxon>Pseudomonadati</taxon>
        <taxon>Verrucomicrobiota</taxon>
        <taxon>Verrucomicrobiia</taxon>
        <taxon>Verrucomicrobiales</taxon>
        <taxon>Verrucomicrobiaceae</taxon>
        <taxon>Luteolibacter</taxon>
    </lineage>
</organism>
<sequence>MSSKPSLDALRIDRPSHPESRGGLWWLWLLLILAASGAGWFFWSKKAAVPVVQTMQVTEFKSDGASRATLLNASGYVTARRSATVSSKVTGKVTEVLVDEGMEVKEGQLLAKLDDSNVQAALKLAEAQLEATRTALEETRSNFDLAEKELARATRLSSSGASSQSDLDRADFLSKSLSGRLRKQTADIAVAEAEVAQWQQQVQDNIILAPFGGVVTSKNAQPGEMISPMSVGGFTRTGICTIVDMASLEIEVDVNESFINRVKAGQAVEATLDSYPEWKIPAKVIAIIPTADRQKATVKVRVGFEKIDPRVLPDMAVKVAFQSDESAPAGKSLTIPKSAVFDDNGTSIVWVISGEKVERRAVSISLTAGDQTTLSAGLSSGETIVTSTSGTLKDGSRVQLSKR</sequence>
<dbReference type="EMBL" id="JAPDDT010000009">
    <property type="protein sequence ID" value="MCW1924648.1"/>
    <property type="molecule type" value="Genomic_DNA"/>
</dbReference>
<keyword evidence="3" id="KW-0812">Transmembrane</keyword>
<keyword evidence="8" id="KW-1185">Reference proteome</keyword>
<feature type="transmembrane region" description="Helical" evidence="3">
    <location>
        <begin position="24"/>
        <end position="43"/>
    </location>
</feature>
<keyword evidence="3" id="KW-0472">Membrane</keyword>
<dbReference type="Gene3D" id="2.40.50.100">
    <property type="match status" value="1"/>
</dbReference>
<dbReference type="SUPFAM" id="SSF111369">
    <property type="entry name" value="HlyD-like secretion proteins"/>
    <property type="match status" value="1"/>
</dbReference>
<evidence type="ECO:0000259" key="4">
    <source>
        <dbReference type="Pfam" id="PF25917"/>
    </source>
</evidence>
<comment type="caution">
    <text evidence="7">The sequence shown here is derived from an EMBL/GenBank/DDBJ whole genome shotgun (WGS) entry which is preliminary data.</text>
</comment>
<dbReference type="Gene3D" id="1.10.287.470">
    <property type="entry name" value="Helix hairpin bin"/>
    <property type="match status" value="1"/>
</dbReference>
<evidence type="ECO:0000259" key="5">
    <source>
        <dbReference type="Pfam" id="PF25954"/>
    </source>
</evidence>
<dbReference type="RefSeq" id="WP_264488757.1">
    <property type="nucleotide sequence ID" value="NZ_JAPDDT010000009.1"/>
</dbReference>
<proteinExistence type="inferred from homology"/>
<accession>A0ABT3GMB6</accession>
<dbReference type="InterPro" id="IPR058637">
    <property type="entry name" value="YknX-like_C"/>
</dbReference>
<evidence type="ECO:0000256" key="2">
    <source>
        <dbReference type="SAM" id="Coils"/>
    </source>
</evidence>
<dbReference type="Pfam" id="PF25917">
    <property type="entry name" value="BSH_RND"/>
    <property type="match status" value="1"/>
</dbReference>
<protein>
    <submittedName>
        <fullName evidence="7">Efflux RND transporter periplasmic adaptor subunit</fullName>
    </submittedName>
</protein>
<dbReference type="InterPro" id="IPR006143">
    <property type="entry name" value="RND_pump_MFP"/>
</dbReference>
<keyword evidence="3" id="KW-1133">Transmembrane helix</keyword>
<dbReference type="InterPro" id="IPR058792">
    <property type="entry name" value="Beta-barrel_RND_2"/>
</dbReference>
<dbReference type="Gene3D" id="2.40.30.170">
    <property type="match status" value="1"/>
</dbReference>
<name>A0ABT3GMB6_9BACT</name>
<dbReference type="Proteomes" id="UP001320876">
    <property type="component" value="Unassembled WGS sequence"/>
</dbReference>
<evidence type="ECO:0000259" key="6">
    <source>
        <dbReference type="Pfam" id="PF25989"/>
    </source>
</evidence>
<dbReference type="Gene3D" id="2.40.420.20">
    <property type="match status" value="1"/>
</dbReference>
<feature type="domain" description="YknX-like C-terminal permuted SH3-like" evidence="6">
    <location>
        <begin position="333"/>
        <end position="399"/>
    </location>
</feature>
<dbReference type="PANTHER" id="PTHR30469">
    <property type="entry name" value="MULTIDRUG RESISTANCE PROTEIN MDTA"/>
    <property type="match status" value="1"/>
</dbReference>
<dbReference type="InterPro" id="IPR058625">
    <property type="entry name" value="MdtA-like_BSH"/>
</dbReference>
<dbReference type="Pfam" id="PF25954">
    <property type="entry name" value="Beta-barrel_RND_2"/>
    <property type="match status" value="1"/>
</dbReference>
<feature type="domain" description="CusB-like beta-barrel" evidence="5">
    <location>
        <begin position="250"/>
        <end position="324"/>
    </location>
</feature>
<evidence type="ECO:0000313" key="7">
    <source>
        <dbReference type="EMBL" id="MCW1924648.1"/>
    </source>
</evidence>
<evidence type="ECO:0000313" key="8">
    <source>
        <dbReference type="Proteomes" id="UP001320876"/>
    </source>
</evidence>
<evidence type="ECO:0000256" key="1">
    <source>
        <dbReference type="ARBA" id="ARBA00009477"/>
    </source>
</evidence>
<dbReference type="Pfam" id="PF25989">
    <property type="entry name" value="YknX_C"/>
    <property type="match status" value="1"/>
</dbReference>
<feature type="domain" description="Multidrug resistance protein MdtA-like barrel-sandwich hybrid" evidence="4">
    <location>
        <begin position="81"/>
        <end position="227"/>
    </location>
</feature>
<evidence type="ECO:0000256" key="3">
    <source>
        <dbReference type="SAM" id="Phobius"/>
    </source>
</evidence>
<dbReference type="PANTHER" id="PTHR30469:SF38">
    <property type="entry name" value="HLYD FAMILY SECRETION PROTEIN"/>
    <property type="match status" value="1"/>
</dbReference>
<comment type="similarity">
    <text evidence="1">Belongs to the membrane fusion protein (MFP) (TC 8.A.1) family.</text>
</comment>